<name>A0AAV9NG97_9EURO</name>
<keyword evidence="2" id="KW-0521">NADP</keyword>
<evidence type="ECO:0000256" key="2">
    <source>
        <dbReference type="ARBA" id="ARBA00022857"/>
    </source>
</evidence>
<dbReference type="FunFam" id="3.40.50.720:FF:000084">
    <property type="entry name" value="Short-chain dehydrogenase reductase"/>
    <property type="match status" value="1"/>
</dbReference>
<evidence type="ECO:0000256" key="3">
    <source>
        <dbReference type="ARBA" id="ARBA00023002"/>
    </source>
</evidence>
<dbReference type="PRINTS" id="PR00080">
    <property type="entry name" value="SDRFAMILY"/>
</dbReference>
<dbReference type="SUPFAM" id="SSF51735">
    <property type="entry name" value="NAD(P)-binding Rossmann-fold domains"/>
    <property type="match status" value="1"/>
</dbReference>
<dbReference type="AlphaFoldDB" id="A0AAV9NG97"/>
<keyword evidence="3" id="KW-0560">Oxidoreductase</keyword>
<dbReference type="PRINTS" id="PR00081">
    <property type="entry name" value="GDHRDH"/>
</dbReference>
<evidence type="ECO:0000313" key="5">
    <source>
        <dbReference type="EMBL" id="KAK5055315.1"/>
    </source>
</evidence>
<organism evidence="5 6">
    <name type="scientific">Exophiala bonariae</name>
    <dbReference type="NCBI Taxonomy" id="1690606"/>
    <lineage>
        <taxon>Eukaryota</taxon>
        <taxon>Fungi</taxon>
        <taxon>Dikarya</taxon>
        <taxon>Ascomycota</taxon>
        <taxon>Pezizomycotina</taxon>
        <taxon>Eurotiomycetes</taxon>
        <taxon>Chaetothyriomycetidae</taxon>
        <taxon>Chaetothyriales</taxon>
        <taxon>Herpotrichiellaceae</taxon>
        <taxon>Exophiala</taxon>
    </lineage>
</organism>
<dbReference type="Gene3D" id="3.40.50.720">
    <property type="entry name" value="NAD(P)-binding Rossmann-like Domain"/>
    <property type="match status" value="1"/>
</dbReference>
<gene>
    <name evidence="5" type="ORF">LTR84_013065</name>
</gene>
<dbReference type="PANTHER" id="PTHR48107">
    <property type="entry name" value="NADPH-DEPENDENT ALDEHYDE REDUCTASE-LIKE PROTEIN, CHLOROPLASTIC-RELATED"/>
    <property type="match status" value="1"/>
</dbReference>
<sequence>MADQDLPPQTLAGKTTIVTGSARGLGAEMAFDLAIRGAQVRIAKRADLGSLPKVVVVYTSVSSTEKAEKLVEDINALPNASAAISVRANLGEVSAPRDIIDATIGAFGKDIHILVNNAAVQITRPLSEISHKDYDDVYNVNVRGVILMTQATLKHMPPKSRIINISSVGGRSGFPSLSLYTSSKAALEGLTRSWAAELGSNGTTVNAVAPGPVQSEMLDSIPKEIVQMQKESTPVEKRVGMPYEVSNVVSWLASEESAWISGQTLNVSGGWTMY</sequence>
<proteinExistence type="inferred from homology"/>
<evidence type="ECO:0000256" key="1">
    <source>
        <dbReference type="ARBA" id="ARBA00006484"/>
    </source>
</evidence>
<dbReference type="CDD" id="cd05233">
    <property type="entry name" value="SDR_c"/>
    <property type="match status" value="1"/>
</dbReference>
<dbReference type="EMBL" id="JAVRRD010000009">
    <property type="protein sequence ID" value="KAK5055315.1"/>
    <property type="molecule type" value="Genomic_DNA"/>
</dbReference>
<comment type="caution">
    <text evidence="5">The sequence shown here is derived from an EMBL/GenBank/DDBJ whole genome shotgun (WGS) entry which is preliminary data.</text>
</comment>
<dbReference type="Proteomes" id="UP001358417">
    <property type="component" value="Unassembled WGS sequence"/>
</dbReference>
<feature type="domain" description="Ketoreductase" evidence="4">
    <location>
        <begin position="14"/>
        <end position="216"/>
    </location>
</feature>
<dbReference type="GeneID" id="89981201"/>
<dbReference type="Pfam" id="PF13561">
    <property type="entry name" value="adh_short_C2"/>
    <property type="match status" value="1"/>
</dbReference>
<protein>
    <recommendedName>
        <fullName evidence="4">Ketoreductase domain-containing protein</fullName>
    </recommendedName>
</protein>
<reference evidence="5 6" key="1">
    <citation type="submission" date="2023-08" db="EMBL/GenBank/DDBJ databases">
        <title>Black Yeasts Isolated from many extreme environments.</title>
        <authorList>
            <person name="Coleine C."/>
            <person name="Stajich J.E."/>
            <person name="Selbmann L."/>
        </authorList>
    </citation>
    <scope>NUCLEOTIDE SEQUENCE [LARGE SCALE GENOMIC DNA]</scope>
    <source>
        <strain evidence="5 6">CCFEE 5792</strain>
    </source>
</reference>
<evidence type="ECO:0000259" key="4">
    <source>
        <dbReference type="SMART" id="SM00822"/>
    </source>
</evidence>
<dbReference type="SMART" id="SM00822">
    <property type="entry name" value="PKS_KR"/>
    <property type="match status" value="1"/>
</dbReference>
<comment type="similarity">
    <text evidence="1">Belongs to the short-chain dehydrogenases/reductases (SDR) family.</text>
</comment>
<dbReference type="InterPro" id="IPR057326">
    <property type="entry name" value="KR_dom"/>
</dbReference>
<dbReference type="GO" id="GO:0016614">
    <property type="term" value="F:oxidoreductase activity, acting on CH-OH group of donors"/>
    <property type="evidence" value="ECO:0007669"/>
    <property type="project" value="UniProtKB-ARBA"/>
</dbReference>
<dbReference type="PANTHER" id="PTHR48107:SF7">
    <property type="entry name" value="RE15974P"/>
    <property type="match status" value="1"/>
</dbReference>
<evidence type="ECO:0000313" key="6">
    <source>
        <dbReference type="Proteomes" id="UP001358417"/>
    </source>
</evidence>
<accession>A0AAV9NG97</accession>
<keyword evidence="6" id="KW-1185">Reference proteome</keyword>
<dbReference type="InterPro" id="IPR020904">
    <property type="entry name" value="Sc_DH/Rdtase_CS"/>
</dbReference>
<dbReference type="InterPro" id="IPR002347">
    <property type="entry name" value="SDR_fam"/>
</dbReference>
<dbReference type="InterPro" id="IPR036291">
    <property type="entry name" value="NAD(P)-bd_dom_sf"/>
</dbReference>
<dbReference type="PROSITE" id="PS00061">
    <property type="entry name" value="ADH_SHORT"/>
    <property type="match status" value="1"/>
</dbReference>
<dbReference type="RefSeq" id="XP_064707746.1">
    <property type="nucleotide sequence ID" value="XM_064856570.1"/>
</dbReference>